<dbReference type="HOGENOM" id="CLU_1415192_0_0_1"/>
<evidence type="ECO:0000313" key="1">
    <source>
        <dbReference type="EMBL" id="CCM07174.1"/>
    </source>
</evidence>
<proteinExistence type="predicted"/>
<reference evidence="1 2" key="1">
    <citation type="journal article" date="2012" name="Appl. Environ. Microbiol.">
        <title>Short-read sequencing for genomic analysis of the brown rot fungus Fibroporia radiculosa.</title>
        <authorList>
            <person name="Tang J.D."/>
            <person name="Perkins A.D."/>
            <person name="Sonstegard T.S."/>
            <person name="Schroeder S.G."/>
            <person name="Burgess S.C."/>
            <person name="Diehl S.V."/>
        </authorList>
    </citation>
    <scope>NUCLEOTIDE SEQUENCE [LARGE SCALE GENOMIC DNA]</scope>
    <source>
        <strain evidence="1 2">TFFH 294</strain>
    </source>
</reference>
<sequence length="192" mass="20633">MALRRQDETNYANYVAALDKWNAKNVNHAILDGPHPGDCPQMPPILSAFYKKHGVSALKKSLKQKRSHLPSRTAFGGAGEEPFLGLLDAPPHIPNPLDGEGALLPAFSYRDPVGQGSSIDTTMGNFVTPETPGSCEATTTLGIPNLAVESYLFGSTILPFHGGVLDDLNDDDFDEHSLFAVMRGSFVKGPND</sequence>
<dbReference type="RefSeq" id="XP_012177195.1">
    <property type="nucleotide sequence ID" value="XM_012321805.1"/>
</dbReference>
<dbReference type="GeneID" id="24102074"/>
<accession>J7S6L6</accession>
<gene>
    <name evidence="1" type="ORF">FIBRA_09513</name>
</gene>
<keyword evidence="2" id="KW-1185">Reference proteome</keyword>
<evidence type="ECO:0000313" key="2">
    <source>
        <dbReference type="Proteomes" id="UP000006352"/>
    </source>
</evidence>
<dbReference type="EMBL" id="HE797682">
    <property type="protein sequence ID" value="CCM07174.1"/>
    <property type="molecule type" value="Genomic_DNA"/>
</dbReference>
<name>J7S6L6_9APHY</name>
<dbReference type="Proteomes" id="UP000006352">
    <property type="component" value="Unassembled WGS sequence"/>
</dbReference>
<organism evidence="1 2">
    <name type="scientific">Fibroporia radiculosa</name>
    <dbReference type="NCBI Taxonomy" id="599839"/>
    <lineage>
        <taxon>Eukaryota</taxon>
        <taxon>Fungi</taxon>
        <taxon>Dikarya</taxon>
        <taxon>Basidiomycota</taxon>
        <taxon>Agaricomycotina</taxon>
        <taxon>Agaricomycetes</taxon>
        <taxon>Polyporales</taxon>
        <taxon>Fibroporiaceae</taxon>
        <taxon>Fibroporia</taxon>
    </lineage>
</organism>
<protein>
    <submittedName>
        <fullName evidence="1">Uncharacterized protein</fullName>
    </submittedName>
</protein>
<dbReference type="InParanoid" id="J7S6L6"/>
<dbReference type="AlphaFoldDB" id="J7S6L6"/>